<feature type="transmembrane region" description="Helical" evidence="6">
    <location>
        <begin position="12"/>
        <end position="31"/>
    </location>
</feature>
<evidence type="ECO:0000313" key="8">
    <source>
        <dbReference type="EMBL" id="TGN20593.1"/>
    </source>
</evidence>
<evidence type="ECO:0000259" key="7">
    <source>
        <dbReference type="Pfam" id="PF03772"/>
    </source>
</evidence>
<dbReference type="Pfam" id="PF03772">
    <property type="entry name" value="Competence"/>
    <property type="match status" value="1"/>
</dbReference>
<dbReference type="OrthoDB" id="9761531at2"/>
<evidence type="ECO:0000256" key="6">
    <source>
        <dbReference type="SAM" id="Phobius"/>
    </source>
</evidence>
<reference evidence="8" key="1">
    <citation type="journal article" date="2019" name="PLoS Negl. Trop. Dis.">
        <title>Revisiting the worldwide diversity of Leptospira species in the environment.</title>
        <authorList>
            <person name="Vincent A.T."/>
            <person name="Schiettekatte O."/>
            <person name="Bourhy P."/>
            <person name="Veyrier F.J."/>
            <person name="Picardeau M."/>
        </authorList>
    </citation>
    <scope>NUCLEOTIDE SEQUENCE [LARGE SCALE GENOMIC DNA]</scope>
    <source>
        <strain evidence="8">201300427</strain>
    </source>
</reference>
<dbReference type="EMBL" id="RQHW01000010">
    <property type="protein sequence ID" value="TGN20593.1"/>
    <property type="molecule type" value="Genomic_DNA"/>
</dbReference>
<feature type="transmembrane region" description="Helical" evidence="6">
    <location>
        <begin position="417"/>
        <end position="437"/>
    </location>
</feature>
<dbReference type="InterPro" id="IPR004477">
    <property type="entry name" value="ComEC_N"/>
</dbReference>
<dbReference type="InterPro" id="IPR052159">
    <property type="entry name" value="Competence_DNA_uptake"/>
</dbReference>
<evidence type="ECO:0000256" key="2">
    <source>
        <dbReference type="ARBA" id="ARBA00022475"/>
    </source>
</evidence>
<keyword evidence="4 6" id="KW-1133">Transmembrane helix</keyword>
<comment type="caution">
    <text evidence="8">The sequence shown here is derived from an EMBL/GenBank/DDBJ whole genome shotgun (WGS) entry which is preliminary data.</text>
</comment>
<protein>
    <submittedName>
        <fullName evidence="8">ComEC/Rec2 family competence protein</fullName>
    </submittedName>
</protein>
<keyword evidence="9" id="KW-1185">Reference proteome</keyword>
<keyword evidence="5 6" id="KW-0472">Membrane</keyword>
<evidence type="ECO:0000256" key="3">
    <source>
        <dbReference type="ARBA" id="ARBA00022692"/>
    </source>
</evidence>
<feature type="transmembrane region" description="Helical" evidence="6">
    <location>
        <begin position="152"/>
        <end position="172"/>
    </location>
</feature>
<feature type="transmembrane region" description="Helical" evidence="6">
    <location>
        <begin position="285"/>
        <end position="304"/>
    </location>
</feature>
<gene>
    <name evidence="8" type="ORF">EHS15_03100</name>
</gene>
<dbReference type="RefSeq" id="WP_135759080.1">
    <property type="nucleotide sequence ID" value="NZ_RQHW01000010.1"/>
</dbReference>
<feature type="transmembrane region" description="Helical" evidence="6">
    <location>
        <begin position="69"/>
        <end position="89"/>
    </location>
</feature>
<dbReference type="Proteomes" id="UP000298058">
    <property type="component" value="Unassembled WGS sequence"/>
</dbReference>
<evidence type="ECO:0000313" key="9">
    <source>
        <dbReference type="Proteomes" id="UP000298058"/>
    </source>
</evidence>
<feature type="transmembrane region" description="Helical" evidence="6">
    <location>
        <begin position="379"/>
        <end position="397"/>
    </location>
</feature>
<evidence type="ECO:0000256" key="1">
    <source>
        <dbReference type="ARBA" id="ARBA00004651"/>
    </source>
</evidence>
<name>A0A4R9M1K3_9LEPT</name>
<dbReference type="GO" id="GO:0005886">
    <property type="term" value="C:plasma membrane"/>
    <property type="evidence" value="ECO:0007669"/>
    <property type="project" value="UniProtKB-SubCell"/>
</dbReference>
<dbReference type="PANTHER" id="PTHR30619:SF1">
    <property type="entry name" value="RECOMBINATION PROTEIN 2"/>
    <property type="match status" value="1"/>
</dbReference>
<feature type="transmembrane region" description="Helical" evidence="6">
    <location>
        <begin position="311"/>
        <end position="332"/>
    </location>
</feature>
<keyword evidence="3 6" id="KW-0812">Transmembrane</keyword>
<feature type="domain" description="ComEC/Rec2-related protein" evidence="7">
    <location>
        <begin position="131"/>
        <end position="398"/>
    </location>
</feature>
<accession>A0A4R9M1K3</accession>
<dbReference type="PANTHER" id="PTHR30619">
    <property type="entry name" value="DNA INTERNALIZATION/COMPETENCE PROTEIN COMEC/REC2"/>
    <property type="match status" value="1"/>
</dbReference>
<feature type="transmembrane region" description="Helical" evidence="6">
    <location>
        <begin position="235"/>
        <end position="265"/>
    </location>
</feature>
<sequence length="661" mass="75855">MKKTNFPNLLPFSKGGFAGLGIGLTTGLVRMFPVPGIALLSFTVYISILFLICLYPKEIRFLRKQNREFCFWFLFGCLFTSAILIYRPIPHSFIFAKPAKQGFALEFQKQIRSILKRSSFSKEEILVAEGLVLGTSKSLPSSLKEKAKKGGVLHLFAASGLHLGIFLGVFLFTFKKLFWFSRILPLILSLLLGFVYLYCLDFPVSFIRAYSFAFYSFIGTIFYRKAHPSDILSYSSATVALVLPGDFLSVGFLLSFGAVFGIFYIKPILDSLFLTKSKHFLKNNLTLSIACSLASFPFLVHYFHSYSFGSILVNLFLVPFAGIVLPSLYLSLGLEFLSLPYISPMTWLFSEVLMKIFMRSVLESGDRLGFWIFWEKTPRSILIYFCLICFTLIVLYFQDKNPFLFGKKEDDSKTSAFRKRGFIFLSILCFFPFGIWISRTEKNFETIDFVRKGSAFFLRGKSVFLLGNCYSASSFDTFRKKIFSVKIDEIYFEKESCLRYVLELSKEFRKEEKEELHSRKRIQTVDPKLAEWLRADPTLGKSIAIEKKKLFSVFPFPLEDGSSSPAVLRFTGDKKSYSDLFSLISFYESLWKRMDPPSASPDYIKGILILDFPKWSKESPDDWKKFQKLLGISSSWKMMSVEDFFASSLSETNRDPSLSFH</sequence>
<dbReference type="NCBIfam" id="TIGR00360">
    <property type="entry name" value="ComEC_N-term"/>
    <property type="match status" value="1"/>
</dbReference>
<comment type="subcellular location">
    <subcellularLocation>
        <location evidence="1">Cell membrane</location>
        <topology evidence="1">Multi-pass membrane protein</topology>
    </subcellularLocation>
</comment>
<feature type="transmembrane region" description="Helical" evidence="6">
    <location>
        <begin position="179"/>
        <end position="198"/>
    </location>
</feature>
<proteinExistence type="predicted"/>
<feature type="transmembrane region" description="Helical" evidence="6">
    <location>
        <begin position="204"/>
        <end position="223"/>
    </location>
</feature>
<dbReference type="AlphaFoldDB" id="A0A4R9M1K3"/>
<evidence type="ECO:0000256" key="5">
    <source>
        <dbReference type="ARBA" id="ARBA00023136"/>
    </source>
</evidence>
<evidence type="ECO:0000256" key="4">
    <source>
        <dbReference type="ARBA" id="ARBA00022989"/>
    </source>
</evidence>
<keyword evidence="2" id="KW-1003">Cell membrane</keyword>
<feature type="transmembrane region" description="Helical" evidence="6">
    <location>
        <begin position="37"/>
        <end position="57"/>
    </location>
</feature>
<organism evidence="8 9">
    <name type="scientific">Leptospira idonii</name>
    <dbReference type="NCBI Taxonomy" id="1193500"/>
    <lineage>
        <taxon>Bacteria</taxon>
        <taxon>Pseudomonadati</taxon>
        <taxon>Spirochaetota</taxon>
        <taxon>Spirochaetia</taxon>
        <taxon>Leptospirales</taxon>
        <taxon>Leptospiraceae</taxon>
        <taxon>Leptospira</taxon>
    </lineage>
</organism>